<organism evidence="1 2">
    <name type="scientific">Micromonospora thermarum</name>
    <dbReference type="NCBI Taxonomy" id="2720024"/>
    <lineage>
        <taxon>Bacteria</taxon>
        <taxon>Bacillati</taxon>
        <taxon>Actinomycetota</taxon>
        <taxon>Actinomycetes</taxon>
        <taxon>Micromonosporales</taxon>
        <taxon>Micromonosporaceae</taxon>
        <taxon>Micromonospora</taxon>
    </lineage>
</organism>
<protein>
    <submittedName>
        <fullName evidence="1">Uncharacterized protein</fullName>
    </submittedName>
</protein>
<dbReference type="RefSeq" id="WP_168001481.1">
    <property type="nucleotide sequence ID" value="NZ_JAATEO010000013.1"/>
</dbReference>
<dbReference type="Proteomes" id="UP000783871">
    <property type="component" value="Unassembled WGS sequence"/>
</dbReference>
<evidence type="ECO:0000313" key="1">
    <source>
        <dbReference type="EMBL" id="NJP33103.1"/>
    </source>
</evidence>
<gene>
    <name evidence="1" type="ORF">HCJ94_14180</name>
</gene>
<name>A0ABX0Z6K5_9ACTN</name>
<sequence>MLLDPDTESDVAYELCQLVGRAILPVRAGDDLGTAFFFATAGGGEYLLTSEALTRAPTGDVGLRPSVTEPADVAGDTLTVPDFVRGWCRPGTGAAVMPTAGLHELAESAGWRWRTQQVPEVIAADSDAIAGLGAEPGSAIVLALGVGEGGTRPLEVAIERYAREGDTVRLTADLPDGYVGAPVFAVLAGSDGEVGLSCLGLVLPADGDGHPVATFDTIRAAVADLAG</sequence>
<proteinExistence type="predicted"/>
<evidence type="ECO:0000313" key="2">
    <source>
        <dbReference type="Proteomes" id="UP000783871"/>
    </source>
</evidence>
<keyword evidence="2" id="KW-1185">Reference proteome</keyword>
<accession>A0ABX0Z6K5</accession>
<reference evidence="1 2" key="1">
    <citation type="submission" date="2020-03" db="EMBL/GenBank/DDBJ databases">
        <title>WGS of actinomycetes isolated from Thailand.</title>
        <authorList>
            <person name="Thawai C."/>
        </authorList>
    </citation>
    <scope>NUCLEOTIDE SEQUENCE [LARGE SCALE GENOMIC DNA]</scope>
    <source>
        <strain evidence="1 2">HSS6-12</strain>
    </source>
</reference>
<dbReference type="EMBL" id="JAATEO010000013">
    <property type="protein sequence ID" value="NJP33103.1"/>
    <property type="molecule type" value="Genomic_DNA"/>
</dbReference>
<comment type="caution">
    <text evidence="1">The sequence shown here is derived from an EMBL/GenBank/DDBJ whole genome shotgun (WGS) entry which is preliminary data.</text>
</comment>